<dbReference type="Proteomes" id="UP000022141">
    <property type="component" value="Unassembled WGS sequence"/>
</dbReference>
<protein>
    <submittedName>
        <fullName evidence="2">HDOD domain protein</fullName>
    </submittedName>
</protein>
<dbReference type="PANTHER" id="PTHR33525:SF3">
    <property type="entry name" value="RIBONUCLEASE Y"/>
    <property type="match status" value="1"/>
</dbReference>
<sequence>MTASREPIADKHGQALSAQRFQMIKDIADELAAGDVVFPTSFDAAFRLRRELQNPDLPITRISSIVSLEPLVATRLLQLANSALYQAHGAPALDLKAAITRVGVDLVRTTALAIAMRQLMRSKDIAIFSDLTVALWNHTLKTAAATRILARTQTRINQDEALLAGLVHDLGAFYMLYRAVQYPELCARPDSMRFLIMQWHEGIGVSLLGALGMPEEIVNATIDHDQPRPALTASTAIQTLADIVYVGNILAGTHFEWLHQDVDPNAGETAAFRERYADLLPAIEADAQEMQTIFA</sequence>
<dbReference type="AlphaFoldDB" id="A0A011Q818"/>
<proteinExistence type="predicted"/>
<evidence type="ECO:0000259" key="1">
    <source>
        <dbReference type="PROSITE" id="PS51833"/>
    </source>
</evidence>
<dbReference type="Gene3D" id="1.10.3210.10">
    <property type="entry name" value="Hypothetical protein af1432"/>
    <property type="match status" value="1"/>
</dbReference>
<gene>
    <name evidence="2" type="ORF">AW11_03633</name>
</gene>
<accession>A0A011Q818</accession>
<keyword evidence="3" id="KW-1185">Reference proteome</keyword>
<dbReference type="Pfam" id="PF08668">
    <property type="entry name" value="HDOD"/>
    <property type="match status" value="1"/>
</dbReference>
<evidence type="ECO:0000313" key="3">
    <source>
        <dbReference type="Proteomes" id="UP000022141"/>
    </source>
</evidence>
<comment type="caution">
    <text evidence="2">The sequence shown here is derived from an EMBL/GenBank/DDBJ whole genome shotgun (WGS) entry which is preliminary data.</text>
</comment>
<organism evidence="2 3">
    <name type="scientific">Accumulibacter regalis</name>
    <dbReference type="NCBI Taxonomy" id="522306"/>
    <lineage>
        <taxon>Bacteria</taxon>
        <taxon>Pseudomonadati</taxon>
        <taxon>Pseudomonadota</taxon>
        <taxon>Betaproteobacteria</taxon>
        <taxon>Candidatus Accumulibacter</taxon>
    </lineage>
</organism>
<dbReference type="PANTHER" id="PTHR33525">
    <property type="match status" value="1"/>
</dbReference>
<dbReference type="PATRIC" id="fig|1454004.3.peg.3736"/>
<dbReference type="STRING" id="1454004.AW11_03633"/>
<reference evidence="2" key="1">
    <citation type="submission" date="2014-02" db="EMBL/GenBank/DDBJ databases">
        <title>Expanding our view of genomic diversity in Candidatus Accumulibacter clades.</title>
        <authorList>
            <person name="Skennerton C.T."/>
            <person name="Barr J.J."/>
            <person name="Slater F.R."/>
            <person name="Bond P.L."/>
            <person name="Tyson G.W."/>
        </authorList>
    </citation>
    <scope>NUCLEOTIDE SEQUENCE [LARGE SCALE GENOMIC DNA]</scope>
</reference>
<evidence type="ECO:0000313" key="2">
    <source>
        <dbReference type="EMBL" id="EXI85310.1"/>
    </source>
</evidence>
<dbReference type="PROSITE" id="PS51833">
    <property type="entry name" value="HDOD"/>
    <property type="match status" value="1"/>
</dbReference>
<dbReference type="EMBL" id="JEMY01000057">
    <property type="protein sequence ID" value="EXI85310.1"/>
    <property type="molecule type" value="Genomic_DNA"/>
</dbReference>
<dbReference type="InterPro" id="IPR013976">
    <property type="entry name" value="HDOD"/>
</dbReference>
<dbReference type="eggNOG" id="COG1639">
    <property type="taxonomic scope" value="Bacteria"/>
</dbReference>
<name>A0A011Q818_ACCRE</name>
<dbReference type="SUPFAM" id="SSF109604">
    <property type="entry name" value="HD-domain/PDEase-like"/>
    <property type="match status" value="1"/>
</dbReference>
<feature type="domain" description="HDOD" evidence="1">
    <location>
        <begin position="38"/>
        <end position="227"/>
    </location>
</feature>
<dbReference type="InterPro" id="IPR052340">
    <property type="entry name" value="RNase_Y/CdgJ"/>
</dbReference>